<evidence type="ECO:0000313" key="1">
    <source>
        <dbReference type="EMBL" id="MDV2621962.1"/>
    </source>
</evidence>
<sequence length="49" mass="5965">MTAEEIVREIYGNDYTIDDLKHIEKAVVDEQEHWRKKKFKKEIEKNVCN</sequence>
<accession>A0AAW8YI59</accession>
<dbReference type="Proteomes" id="UP001280897">
    <property type="component" value="Unassembled WGS sequence"/>
</dbReference>
<protein>
    <submittedName>
        <fullName evidence="1">Uncharacterized protein</fullName>
    </submittedName>
</protein>
<reference evidence="1" key="1">
    <citation type="journal article" date="2023" name="PeerJ">
        <title>Selection and evaluation of lactic acid bacteria from chicken feces in Thailand as potential probiotics.</title>
        <authorList>
            <person name="Khurajog B."/>
            <person name="Disastra Y."/>
            <person name="Lawwyne L.D."/>
            <person name="Sirichokchatchawan W."/>
            <person name="Niyomtham W."/>
            <person name="Yindee J."/>
            <person name="Hampson D.J."/>
            <person name="Prapasarakul N."/>
        </authorList>
    </citation>
    <scope>NUCLEOTIDE SEQUENCE</scope>
    <source>
        <strain evidence="1">BF9</strain>
    </source>
</reference>
<gene>
    <name evidence="1" type="ORF">R0G89_09480</name>
</gene>
<organism evidence="1 2">
    <name type="scientific">Pediococcus acidilactici</name>
    <dbReference type="NCBI Taxonomy" id="1254"/>
    <lineage>
        <taxon>Bacteria</taxon>
        <taxon>Bacillati</taxon>
        <taxon>Bacillota</taxon>
        <taxon>Bacilli</taxon>
        <taxon>Lactobacillales</taxon>
        <taxon>Lactobacillaceae</taxon>
        <taxon>Pediococcus</taxon>
        <taxon>Pediococcus acidilactici group</taxon>
    </lineage>
</organism>
<evidence type="ECO:0000313" key="2">
    <source>
        <dbReference type="Proteomes" id="UP001280897"/>
    </source>
</evidence>
<dbReference type="EMBL" id="JAWJAV010000007">
    <property type="protein sequence ID" value="MDV2621962.1"/>
    <property type="molecule type" value="Genomic_DNA"/>
</dbReference>
<comment type="caution">
    <text evidence="1">The sequence shown here is derived from an EMBL/GenBank/DDBJ whole genome shotgun (WGS) entry which is preliminary data.</text>
</comment>
<name>A0AAW8YI59_PEDAC</name>
<dbReference type="AlphaFoldDB" id="A0AAW8YI59"/>
<proteinExistence type="predicted"/>
<dbReference type="RefSeq" id="WP_317072497.1">
    <property type="nucleotide sequence ID" value="NZ_JAWJAV010000007.1"/>
</dbReference>
<reference evidence="1" key="2">
    <citation type="submission" date="2023-10" db="EMBL/GenBank/DDBJ databases">
        <authorList>
            <person name="Khurajog B."/>
        </authorList>
    </citation>
    <scope>NUCLEOTIDE SEQUENCE</scope>
    <source>
        <strain evidence="1">BF9</strain>
    </source>
</reference>